<accession>G9ZCR5</accession>
<dbReference type="FunFam" id="3.30.1370.30:FF:000002">
    <property type="entry name" value="30S ribosomal protein S8"/>
    <property type="match status" value="1"/>
</dbReference>
<dbReference type="GO" id="GO:0019843">
    <property type="term" value="F:rRNA binding"/>
    <property type="evidence" value="ECO:0007669"/>
    <property type="project" value="UniProtKB-UniRule"/>
</dbReference>
<evidence type="ECO:0000256" key="8">
    <source>
        <dbReference type="HAMAP-Rule" id="MF_01302"/>
    </source>
</evidence>
<gene>
    <name evidence="8" type="primary">rpsH</name>
    <name evidence="10" type="ORF">HMPREF9080_00543</name>
</gene>
<dbReference type="Proteomes" id="UP000004750">
    <property type="component" value="Unassembled WGS sequence"/>
</dbReference>
<evidence type="ECO:0000313" key="10">
    <source>
        <dbReference type="EMBL" id="EHM55647.1"/>
    </source>
</evidence>
<dbReference type="AlphaFoldDB" id="G9ZCR5"/>
<dbReference type="GO" id="GO:0005737">
    <property type="term" value="C:cytoplasm"/>
    <property type="evidence" value="ECO:0007669"/>
    <property type="project" value="UniProtKB-ARBA"/>
</dbReference>
<dbReference type="GO" id="GO:1990904">
    <property type="term" value="C:ribonucleoprotein complex"/>
    <property type="evidence" value="ECO:0007669"/>
    <property type="project" value="UniProtKB-KW"/>
</dbReference>
<dbReference type="InterPro" id="IPR000630">
    <property type="entry name" value="Ribosomal_uS8"/>
</dbReference>
<evidence type="ECO:0000256" key="7">
    <source>
        <dbReference type="ARBA" id="ARBA00046740"/>
    </source>
</evidence>
<dbReference type="GO" id="GO:0006412">
    <property type="term" value="P:translation"/>
    <property type="evidence" value="ECO:0007669"/>
    <property type="project" value="UniProtKB-UniRule"/>
</dbReference>
<dbReference type="Pfam" id="PF00410">
    <property type="entry name" value="Ribosomal_S8"/>
    <property type="match status" value="1"/>
</dbReference>
<keyword evidence="2 8" id="KW-0699">rRNA-binding</keyword>
<keyword evidence="5 8" id="KW-0687">Ribonucleoprotein</keyword>
<evidence type="ECO:0000256" key="5">
    <source>
        <dbReference type="ARBA" id="ARBA00023274"/>
    </source>
</evidence>
<evidence type="ECO:0000256" key="2">
    <source>
        <dbReference type="ARBA" id="ARBA00022730"/>
    </source>
</evidence>
<comment type="similarity">
    <text evidence="1 8 9">Belongs to the universal ribosomal protein uS8 family.</text>
</comment>
<dbReference type="PROSITE" id="PS00053">
    <property type="entry name" value="RIBOSOMAL_S8"/>
    <property type="match status" value="1"/>
</dbReference>
<evidence type="ECO:0000256" key="9">
    <source>
        <dbReference type="RuleBase" id="RU003660"/>
    </source>
</evidence>
<dbReference type="InterPro" id="IPR047863">
    <property type="entry name" value="Ribosomal_uS8_CS"/>
</dbReference>
<dbReference type="HOGENOM" id="CLU_098428_0_0_6"/>
<dbReference type="SUPFAM" id="SSF56047">
    <property type="entry name" value="Ribosomal protein S8"/>
    <property type="match status" value="1"/>
</dbReference>
<evidence type="ECO:0000313" key="11">
    <source>
        <dbReference type="Proteomes" id="UP000004750"/>
    </source>
</evidence>
<comment type="caution">
    <text evidence="10">The sequence shown here is derived from an EMBL/GenBank/DDBJ whole genome shotgun (WGS) entry which is preliminary data.</text>
</comment>
<dbReference type="PANTHER" id="PTHR11758">
    <property type="entry name" value="40S RIBOSOMAL PROTEIN S15A"/>
    <property type="match status" value="1"/>
</dbReference>
<keyword evidence="4 8" id="KW-0689">Ribosomal protein</keyword>
<dbReference type="GO" id="GO:0003735">
    <property type="term" value="F:structural constituent of ribosome"/>
    <property type="evidence" value="ECO:0007669"/>
    <property type="project" value="InterPro"/>
</dbReference>
<proteinExistence type="inferred from homology"/>
<dbReference type="GO" id="GO:0005840">
    <property type="term" value="C:ribosome"/>
    <property type="evidence" value="ECO:0007669"/>
    <property type="project" value="UniProtKB-KW"/>
</dbReference>
<dbReference type="EMBL" id="AGCM01000026">
    <property type="protein sequence ID" value="EHM55647.1"/>
    <property type="molecule type" value="Genomic_DNA"/>
</dbReference>
<dbReference type="Gene3D" id="3.30.1370.30">
    <property type="match status" value="1"/>
</dbReference>
<sequence>MPDTDEVYMLTDPIADMLTRIRNAQRIGRSVVGMPASKQKIAIATVLQEEGYIQSFFVREGAKTELVITLKYYQGRPVIDFIKRVSRPGLRLFRNKESLPLVRGGLGIAIISTSQGVMSDSKARRKGIGGEIICYVA</sequence>
<evidence type="ECO:0000256" key="4">
    <source>
        <dbReference type="ARBA" id="ARBA00022980"/>
    </source>
</evidence>
<name>G9ZCR5_9GAMM</name>
<dbReference type="FunFam" id="3.30.1490.10:FF:000001">
    <property type="entry name" value="30S ribosomal protein S8"/>
    <property type="match status" value="1"/>
</dbReference>
<dbReference type="Gene3D" id="3.30.1490.10">
    <property type="match status" value="1"/>
</dbReference>
<evidence type="ECO:0000256" key="1">
    <source>
        <dbReference type="ARBA" id="ARBA00006471"/>
    </source>
</evidence>
<comment type="function">
    <text evidence="8">One of the primary rRNA binding proteins, it binds directly to 16S rRNA central domain where it helps coordinate assembly of the platform of the 30S subunit.</text>
</comment>
<evidence type="ECO:0000256" key="6">
    <source>
        <dbReference type="ARBA" id="ARBA00035258"/>
    </source>
</evidence>
<reference evidence="10 11" key="1">
    <citation type="submission" date="2011-08" db="EMBL/GenBank/DDBJ databases">
        <authorList>
            <person name="Weinstock G."/>
            <person name="Sodergren E."/>
            <person name="Clifton S."/>
            <person name="Fulton L."/>
            <person name="Fulton B."/>
            <person name="Courtney L."/>
            <person name="Fronick C."/>
            <person name="Harrison M."/>
            <person name="Strong C."/>
            <person name="Farmer C."/>
            <person name="Delahaunty K."/>
            <person name="Markovic C."/>
            <person name="Hall O."/>
            <person name="Minx P."/>
            <person name="Tomlinson C."/>
            <person name="Mitreva M."/>
            <person name="Hou S."/>
            <person name="Chen J."/>
            <person name="Wollam A."/>
            <person name="Pepin K.H."/>
            <person name="Johnson M."/>
            <person name="Bhonagiri V."/>
            <person name="Zhang X."/>
            <person name="Suruliraj S."/>
            <person name="Warren W."/>
            <person name="Chinwalla A."/>
            <person name="Mardis E.R."/>
            <person name="Wilson R.K."/>
        </authorList>
    </citation>
    <scope>NUCLEOTIDE SEQUENCE [LARGE SCALE GENOMIC DNA]</scope>
    <source>
        <strain evidence="10 11">F0432</strain>
    </source>
</reference>
<evidence type="ECO:0000256" key="3">
    <source>
        <dbReference type="ARBA" id="ARBA00022884"/>
    </source>
</evidence>
<dbReference type="InterPro" id="IPR035987">
    <property type="entry name" value="Ribosomal_uS8_sf"/>
</dbReference>
<dbReference type="STRING" id="797473.HMPREF9080_00543"/>
<comment type="subunit">
    <text evidence="7 8">Part of the 30S ribosomal subunit. Contacts proteins S5 and S12.</text>
</comment>
<dbReference type="NCBIfam" id="NF001109">
    <property type="entry name" value="PRK00136.1"/>
    <property type="match status" value="1"/>
</dbReference>
<protein>
    <recommendedName>
        <fullName evidence="6 8">Small ribosomal subunit protein uS8</fullName>
    </recommendedName>
</protein>
<organism evidence="10 11">
    <name type="scientific">Cardiobacterium valvarum F0432</name>
    <dbReference type="NCBI Taxonomy" id="797473"/>
    <lineage>
        <taxon>Bacteria</taxon>
        <taxon>Pseudomonadati</taxon>
        <taxon>Pseudomonadota</taxon>
        <taxon>Gammaproteobacteria</taxon>
        <taxon>Cardiobacteriales</taxon>
        <taxon>Cardiobacteriaceae</taxon>
        <taxon>Cardiobacterium</taxon>
    </lineage>
</organism>
<dbReference type="HAMAP" id="MF_01302_B">
    <property type="entry name" value="Ribosomal_uS8_B"/>
    <property type="match status" value="1"/>
</dbReference>
<keyword evidence="3 8" id="KW-0694">RNA-binding</keyword>